<dbReference type="Proteomes" id="UP001180754">
    <property type="component" value="Unassembled WGS sequence"/>
</dbReference>
<proteinExistence type="predicted"/>
<organism evidence="1 2">
    <name type="scientific">Streptomyces lonegramiae</name>
    <dbReference type="NCBI Taxonomy" id="3075524"/>
    <lineage>
        <taxon>Bacteria</taxon>
        <taxon>Bacillati</taxon>
        <taxon>Actinomycetota</taxon>
        <taxon>Actinomycetes</taxon>
        <taxon>Kitasatosporales</taxon>
        <taxon>Streptomycetaceae</taxon>
        <taxon>Streptomyces</taxon>
    </lineage>
</organism>
<reference evidence="1" key="1">
    <citation type="submission" date="2024-05" db="EMBL/GenBank/DDBJ databases">
        <title>30 novel species of actinomycetes from the DSMZ collection.</title>
        <authorList>
            <person name="Nouioui I."/>
        </authorList>
    </citation>
    <scope>NUCLEOTIDE SEQUENCE</scope>
    <source>
        <strain evidence="1">DSM 41529</strain>
    </source>
</reference>
<name>A0ABU2XIE1_9ACTN</name>
<keyword evidence="2" id="KW-1185">Reference proteome</keyword>
<dbReference type="RefSeq" id="WP_311726168.1">
    <property type="nucleotide sequence ID" value="NZ_JAVRFD010000011.1"/>
</dbReference>
<dbReference type="EMBL" id="JAVRFD010000011">
    <property type="protein sequence ID" value="MDT0545690.1"/>
    <property type="molecule type" value="Genomic_DNA"/>
</dbReference>
<accession>A0ABU2XIE1</accession>
<gene>
    <name evidence="1" type="ORF">RND15_23695</name>
</gene>
<protein>
    <submittedName>
        <fullName evidence="1">Uncharacterized protein</fullName>
    </submittedName>
</protein>
<sequence>MPGRHRDRRPAPTCVRPRWGKRGTIHQACRDGMEDQLGTLGLALNAVVL</sequence>
<evidence type="ECO:0000313" key="1">
    <source>
        <dbReference type="EMBL" id="MDT0545690.1"/>
    </source>
</evidence>
<evidence type="ECO:0000313" key="2">
    <source>
        <dbReference type="Proteomes" id="UP001180754"/>
    </source>
</evidence>
<comment type="caution">
    <text evidence="1">The sequence shown here is derived from an EMBL/GenBank/DDBJ whole genome shotgun (WGS) entry which is preliminary data.</text>
</comment>